<dbReference type="InterPro" id="IPR006480">
    <property type="entry name" value="Phage_holin_4_1"/>
</dbReference>
<comment type="subcellular location">
    <subcellularLocation>
        <location evidence="1">Membrane</location>
        <topology evidence="1">Multi-pass membrane protein</topology>
    </subcellularLocation>
</comment>
<evidence type="ECO:0000313" key="9">
    <source>
        <dbReference type="Proteomes" id="UP000185427"/>
    </source>
</evidence>
<protein>
    <recommendedName>
        <fullName evidence="10">Holin</fullName>
    </recommendedName>
</protein>
<dbReference type="AlphaFoldDB" id="A0A1L7GSW3"/>
<evidence type="ECO:0000256" key="7">
    <source>
        <dbReference type="SAM" id="Phobius"/>
    </source>
</evidence>
<evidence type="ECO:0000256" key="4">
    <source>
        <dbReference type="ARBA" id="ARBA00023136"/>
    </source>
</evidence>
<evidence type="ECO:0000256" key="6">
    <source>
        <dbReference type="SAM" id="MobiDB-lite"/>
    </source>
</evidence>
<organism evidence="8 9">
    <name type="scientific">Limosilactobacillus fermentum</name>
    <name type="common">Lactobacillus fermentum</name>
    <dbReference type="NCBI Taxonomy" id="1613"/>
    <lineage>
        <taxon>Bacteria</taxon>
        <taxon>Bacillati</taxon>
        <taxon>Bacillota</taxon>
        <taxon>Bacilli</taxon>
        <taxon>Lactobacillales</taxon>
        <taxon>Lactobacillaceae</taxon>
        <taxon>Limosilactobacillus</taxon>
    </lineage>
</organism>
<dbReference type="EMBL" id="CP019030">
    <property type="protein sequence ID" value="APU45116.1"/>
    <property type="molecule type" value="Genomic_DNA"/>
</dbReference>
<evidence type="ECO:0008006" key="10">
    <source>
        <dbReference type="Google" id="ProtNLM"/>
    </source>
</evidence>
<accession>A0A1L7GSW3</accession>
<name>A0A1L7GSW3_LIMFE</name>
<feature type="transmembrane region" description="Helical" evidence="7">
    <location>
        <begin position="20"/>
        <end position="36"/>
    </location>
</feature>
<gene>
    <name evidence="8" type="ORF">BUW47_00980</name>
</gene>
<dbReference type="GO" id="GO:0016020">
    <property type="term" value="C:membrane"/>
    <property type="evidence" value="ECO:0007669"/>
    <property type="project" value="UniProtKB-SubCell"/>
</dbReference>
<evidence type="ECO:0000256" key="2">
    <source>
        <dbReference type="ARBA" id="ARBA00022692"/>
    </source>
</evidence>
<keyword evidence="4 7" id="KW-0472">Membrane</keyword>
<proteinExistence type="inferred from homology"/>
<dbReference type="RefSeq" id="WP_075667049.1">
    <property type="nucleotide sequence ID" value="NZ_CP019030.1"/>
</dbReference>
<reference evidence="8 9" key="1">
    <citation type="submission" date="2016-12" db="EMBL/GenBank/DDBJ databases">
        <title>Complete Genome Sequence of Lactobacillus fermentum Strain SNUV175, a Probiotic for Treatment of Bacterial Vaginosis.</title>
        <authorList>
            <person name="Lee S."/>
            <person name="You H.J."/>
            <person name="Kwon B."/>
            <person name="Ko G."/>
        </authorList>
    </citation>
    <scope>NUCLEOTIDE SEQUENCE [LARGE SCALE GENOMIC DNA]</scope>
    <source>
        <strain evidence="8 9">SNUV175</strain>
    </source>
</reference>
<feature type="region of interest" description="Disordered" evidence="6">
    <location>
        <begin position="136"/>
        <end position="158"/>
    </location>
</feature>
<evidence type="ECO:0000256" key="3">
    <source>
        <dbReference type="ARBA" id="ARBA00022989"/>
    </source>
</evidence>
<evidence type="ECO:0000256" key="1">
    <source>
        <dbReference type="ARBA" id="ARBA00004141"/>
    </source>
</evidence>
<dbReference type="OrthoDB" id="88184at2"/>
<evidence type="ECO:0000313" key="8">
    <source>
        <dbReference type="EMBL" id="APU45116.1"/>
    </source>
</evidence>
<sequence length="158" mass="18166">MPYHILVMRQVERLIDDPLIIGFTWLVIFDIVSGIVKGLRGRAIPERTNSTKGLYGLCKHMLIMTMVLTVYPYLITLNFNSMAQFMVLAFSYQYLVSIIENLSQMDIHVEWLRPIIDNLASKLNLAKSQTDYDAKDFNHVTGSYQGKEKDNDTKNDSN</sequence>
<dbReference type="Proteomes" id="UP000185427">
    <property type="component" value="Chromosome"/>
</dbReference>
<keyword evidence="3 7" id="KW-1133">Transmembrane helix</keyword>
<dbReference type="NCBIfam" id="TIGR01593">
    <property type="entry name" value="holin_tox_secr"/>
    <property type="match status" value="1"/>
</dbReference>
<keyword evidence="2 7" id="KW-0812">Transmembrane</keyword>
<dbReference type="Pfam" id="PF05105">
    <property type="entry name" value="Phage_holin_4_1"/>
    <property type="match status" value="1"/>
</dbReference>
<evidence type="ECO:0000256" key="5">
    <source>
        <dbReference type="ARBA" id="ARBA00023600"/>
    </source>
</evidence>
<feature type="transmembrane region" description="Helical" evidence="7">
    <location>
        <begin position="57"/>
        <end position="75"/>
    </location>
</feature>
<comment type="similarity">
    <text evidence="5">Belongs to the bacteriophage holin family. Cp-1 holin subfamily.</text>
</comment>
<feature type="compositionally biased region" description="Basic and acidic residues" evidence="6">
    <location>
        <begin position="146"/>
        <end position="158"/>
    </location>
</feature>